<dbReference type="InterPro" id="IPR057727">
    <property type="entry name" value="WCX_dom"/>
</dbReference>
<sequence length="323" mass="37038">MARQEKQKHKLLALARIFERETDEHHRLTVPQLTGMLVAEGIPCERKSVYADIEALREMGYDILLRRGRGGGYWLASRPFELAELKLLVDAVQSCRFIPQDKTGELIAKLERLASRYDAAQLQRQVYVAGRPRSQNAAVLYNIDALHEAINTQRQVTFHYANGKDHAVSPWRLTWNDGSYYLIAYQDYDTPAGIRHYRVDRMSRVTVLSDIPCRGRELFESLNLPAYLKKHFHMYGGPEYRVTLRCTADLREAMLDRFGRDVILINEPDGCFHFTASVCVSDPFLGWVCGFGGKVTVTAPAEVRTRLAVLGRKLRETYTLEKR</sequence>
<dbReference type="PANTHER" id="PTHR34580:SF1">
    <property type="entry name" value="PROTEIN PAFC"/>
    <property type="match status" value="1"/>
</dbReference>
<evidence type="ECO:0000313" key="4">
    <source>
        <dbReference type="Proteomes" id="UP000823933"/>
    </source>
</evidence>
<feature type="domain" description="WCX" evidence="2">
    <location>
        <begin position="239"/>
        <end position="314"/>
    </location>
</feature>
<dbReference type="Pfam" id="PF13280">
    <property type="entry name" value="WYL"/>
    <property type="match status" value="1"/>
</dbReference>
<dbReference type="AlphaFoldDB" id="A0A9D1TWR4"/>
<dbReference type="InterPro" id="IPR051534">
    <property type="entry name" value="CBASS_pafABC_assoc_protein"/>
</dbReference>
<comment type="caution">
    <text evidence="3">The sequence shown here is derived from an EMBL/GenBank/DDBJ whole genome shotgun (WGS) entry which is preliminary data.</text>
</comment>
<accession>A0A9D1TWR4</accession>
<evidence type="ECO:0000259" key="2">
    <source>
        <dbReference type="Pfam" id="PF25583"/>
    </source>
</evidence>
<evidence type="ECO:0000313" key="3">
    <source>
        <dbReference type="EMBL" id="HIW09708.1"/>
    </source>
</evidence>
<dbReference type="PANTHER" id="PTHR34580">
    <property type="match status" value="1"/>
</dbReference>
<dbReference type="InterPro" id="IPR036390">
    <property type="entry name" value="WH_DNA-bd_sf"/>
</dbReference>
<dbReference type="InterPro" id="IPR026881">
    <property type="entry name" value="WYL_dom"/>
</dbReference>
<organism evidence="3 4">
    <name type="scientific">Candidatus Faecalibacterium intestinigallinarum</name>
    <dbReference type="NCBI Taxonomy" id="2838581"/>
    <lineage>
        <taxon>Bacteria</taxon>
        <taxon>Bacillati</taxon>
        <taxon>Bacillota</taxon>
        <taxon>Clostridia</taxon>
        <taxon>Eubacteriales</taxon>
        <taxon>Oscillospiraceae</taxon>
        <taxon>Faecalibacterium</taxon>
    </lineage>
</organism>
<dbReference type="Pfam" id="PF25583">
    <property type="entry name" value="WCX"/>
    <property type="match status" value="1"/>
</dbReference>
<dbReference type="PROSITE" id="PS52050">
    <property type="entry name" value="WYL"/>
    <property type="match status" value="1"/>
</dbReference>
<name>A0A9D1TWR4_9FIRM</name>
<dbReference type="SUPFAM" id="SSF46785">
    <property type="entry name" value="Winged helix' DNA-binding domain"/>
    <property type="match status" value="1"/>
</dbReference>
<proteinExistence type="predicted"/>
<gene>
    <name evidence="3" type="ORF">H9890_09960</name>
</gene>
<reference evidence="3" key="1">
    <citation type="journal article" date="2021" name="PeerJ">
        <title>Extensive microbial diversity within the chicken gut microbiome revealed by metagenomics and culture.</title>
        <authorList>
            <person name="Gilroy R."/>
            <person name="Ravi A."/>
            <person name="Getino M."/>
            <person name="Pursley I."/>
            <person name="Horton D.L."/>
            <person name="Alikhan N.F."/>
            <person name="Baker D."/>
            <person name="Gharbi K."/>
            <person name="Hall N."/>
            <person name="Watson M."/>
            <person name="Adriaenssens E.M."/>
            <person name="Foster-Nyarko E."/>
            <person name="Jarju S."/>
            <person name="Secka A."/>
            <person name="Antonio M."/>
            <person name="Oren A."/>
            <person name="Chaudhuri R.R."/>
            <person name="La Ragione R."/>
            <person name="Hildebrand F."/>
            <person name="Pallen M.J."/>
        </authorList>
    </citation>
    <scope>NUCLEOTIDE SEQUENCE</scope>
    <source>
        <strain evidence="3">ChiHcolR34-3080</strain>
    </source>
</reference>
<dbReference type="EMBL" id="DXHQ01000117">
    <property type="protein sequence ID" value="HIW09708.1"/>
    <property type="molecule type" value="Genomic_DNA"/>
</dbReference>
<reference evidence="3" key="2">
    <citation type="submission" date="2021-04" db="EMBL/GenBank/DDBJ databases">
        <authorList>
            <person name="Gilroy R."/>
        </authorList>
    </citation>
    <scope>NUCLEOTIDE SEQUENCE</scope>
    <source>
        <strain evidence="3">ChiHcolR34-3080</strain>
    </source>
</reference>
<feature type="domain" description="WYL" evidence="1">
    <location>
        <begin position="143"/>
        <end position="207"/>
    </location>
</feature>
<protein>
    <submittedName>
        <fullName evidence="3">WYL domain-containing transcriptional regulator</fullName>
    </submittedName>
</protein>
<evidence type="ECO:0000259" key="1">
    <source>
        <dbReference type="Pfam" id="PF13280"/>
    </source>
</evidence>
<dbReference type="Proteomes" id="UP000823933">
    <property type="component" value="Unassembled WGS sequence"/>
</dbReference>